<dbReference type="InterPro" id="IPR018062">
    <property type="entry name" value="HTH_AraC-typ_CS"/>
</dbReference>
<feature type="domain" description="HTH araC/xylS-type" evidence="9">
    <location>
        <begin position="189"/>
        <end position="286"/>
    </location>
</feature>
<accession>A0A855Y7S1</accession>
<evidence type="ECO:0000256" key="1">
    <source>
        <dbReference type="ARBA" id="ARBA00004196"/>
    </source>
</evidence>
<dbReference type="GO" id="GO:0003700">
    <property type="term" value="F:DNA-binding transcription factor activity"/>
    <property type="evidence" value="ECO:0007669"/>
    <property type="project" value="InterPro"/>
</dbReference>
<dbReference type="PANTHER" id="PTHR30532">
    <property type="entry name" value="IRON III DICITRATE-BINDING PERIPLASMIC PROTEIN"/>
    <property type="match status" value="1"/>
</dbReference>
<sequence length="550" mass="63439">MTLIDNGYQKKGELAVDLTHLKTRYVVPDIYYELHGLALQHLSLNDGIPRQTLTTDLMIVVEEGEGLLICDGKINELQYGVPLVINAGHTVEIRMNEEALLSVWLIAFTLHDPERQMSPSLIETRETDTAGFRSIVKRIRAIENHRMAQDRKQRVGIHTQFQRLMSMVLKDTHEHEGEVSSEHTRANISEIITQLKGRYNEEITVDELADQARISKRRFTHWFRQLTGTNLSDYMTTLRMEHAKQLLLRGERMKDVAALVGYRDEYYFNRRFKQVEGISPGQFILNHRQSSSNICVMSCLGHLLALGIRPAAVAKNLANEHYLSKLSASFHKVNSVPLDPQEISYLQPEMILVGNQEEYDTLSPIAPTYIFSQNDHKPFVLLQKLGEVFGKGPEAEKVMKQYERKAQRLRSRLKGMIQSTDTFSVMEIRDDSIYVFGNYWCRGAYNLYDGLGLQPPERIQKELIDRQAYLMISEEQVASYVGDHLFLTVLDSERYQHMSSSIGWQEMPAVRQNQVYMTEYTEFAVTDPISMPYQLDAQMKLILERKMLHS</sequence>
<dbReference type="SUPFAM" id="SSF46689">
    <property type="entry name" value="Homeodomain-like"/>
    <property type="match status" value="2"/>
</dbReference>
<dbReference type="Pfam" id="PF12833">
    <property type="entry name" value="HTH_18"/>
    <property type="match status" value="1"/>
</dbReference>
<dbReference type="InterPro" id="IPR002491">
    <property type="entry name" value="ABC_transptr_periplasmic_BD"/>
</dbReference>
<comment type="subcellular location">
    <subcellularLocation>
        <location evidence="1">Cell envelope</location>
    </subcellularLocation>
</comment>
<dbReference type="PROSITE" id="PS01124">
    <property type="entry name" value="HTH_ARAC_FAMILY_2"/>
    <property type="match status" value="1"/>
</dbReference>
<dbReference type="PROSITE" id="PS00041">
    <property type="entry name" value="HTH_ARAC_FAMILY_1"/>
    <property type="match status" value="1"/>
</dbReference>
<dbReference type="EMBL" id="QGTZ01000008">
    <property type="protein sequence ID" value="PWW37974.1"/>
    <property type="molecule type" value="Genomic_DNA"/>
</dbReference>
<dbReference type="InterPro" id="IPR018060">
    <property type="entry name" value="HTH_AraC"/>
</dbReference>
<keyword evidence="3" id="KW-0813">Transport</keyword>
<evidence type="ECO:0000256" key="5">
    <source>
        <dbReference type="ARBA" id="ARBA00023015"/>
    </source>
</evidence>
<dbReference type="SUPFAM" id="SSF53807">
    <property type="entry name" value="Helical backbone' metal receptor"/>
    <property type="match status" value="1"/>
</dbReference>
<evidence type="ECO:0000256" key="4">
    <source>
        <dbReference type="ARBA" id="ARBA00022729"/>
    </source>
</evidence>
<reference evidence="11 12" key="1">
    <citation type="submission" date="2018-05" db="EMBL/GenBank/DDBJ databases">
        <title>Freshwater and sediment microbial communities from various areas in North America, analyzing microbe dynamics in response to fracking.</title>
        <authorList>
            <person name="Lamendella R."/>
        </authorList>
    </citation>
    <scope>NUCLEOTIDE SEQUENCE [LARGE SCALE GENOMIC DNA]</scope>
    <source>
        <strain evidence="11 12">DB-3</strain>
    </source>
</reference>
<evidence type="ECO:0000256" key="6">
    <source>
        <dbReference type="ARBA" id="ARBA00023125"/>
    </source>
</evidence>
<feature type="domain" description="Fe/B12 periplasmic-binding" evidence="10">
    <location>
        <begin position="291"/>
        <end position="546"/>
    </location>
</feature>
<keyword evidence="7" id="KW-0804">Transcription</keyword>
<comment type="similarity">
    <text evidence="2">Belongs to the bacterial solute-binding protein 8 family.</text>
</comment>
<dbReference type="InterPro" id="IPR051313">
    <property type="entry name" value="Bact_iron-sidero_bind"/>
</dbReference>
<name>A0A855Y7S1_9BACL</name>
<dbReference type="SMART" id="SM00342">
    <property type="entry name" value="HTH_ARAC"/>
    <property type="match status" value="1"/>
</dbReference>
<dbReference type="GO" id="GO:1901678">
    <property type="term" value="P:iron coordination entity transport"/>
    <property type="evidence" value="ECO:0007669"/>
    <property type="project" value="UniProtKB-ARBA"/>
</dbReference>
<dbReference type="GO" id="GO:0043565">
    <property type="term" value="F:sequence-specific DNA binding"/>
    <property type="evidence" value="ECO:0007669"/>
    <property type="project" value="InterPro"/>
</dbReference>
<dbReference type="Proteomes" id="UP000247078">
    <property type="component" value="Unassembled WGS sequence"/>
</dbReference>
<organism evidence="11 12">
    <name type="scientific">Paenibacillus pabuli</name>
    <dbReference type="NCBI Taxonomy" id="1472"/>
    <lineage>
        <taxon>Bacteria</taxon>
        <taxon>Bacillati</taxon>
        <taxon>Bacillota</taxon>
        <taxon>Bacilli</taxon>
        <taxon>Bacillales</taxon>
        <taxon>Paenibacillaceae</taxon>
        <taxon>Paenibacillus</taxon>
    </lineage>
</organism>
<keyword evidence="8" id="KW-0175">Coiled coil</keyword>
<dbReference type="Pfam" id="PF01497">
    <property type="entry name" value="Peripla_BP_2"/>
    <property type="match status" value="1"/>
</dbReference>
<dbReference type="InterPro" id="IPR009057">
    <property type="entry name" value="Homeodomain-like_sf"/>
</dbReference>
<evidence type="ECO:0000256" key="3">
    <source>
        <dbReference type="ARBA" id="ARBA00022448"/>
    </source>
</evidence>
<evidence type="ECO:0000256" key="7">
    <source>
        <dbReference type="ARBA" id="ARBA00023163"/>
    </source>
</evidence>
<protein>
    <submittedName>
        <fullName evidence="11">Iron complex transport system substrate-binding protein</fullName>
    </submittedName>
</protein>
<gene>
    <name evidence="11" type="ORF">DET56_108167</name>
</gene>
<dbReference type="PROSITE" id="PS50983">
    <property type="entry name" value="FE_B12_PBP"/>
    <property type="match status" value="1"/>
</dbReference>
<dbReference type="GO" id="GO:0030288">
    <property type="term" value="C:outer membrane-bounded periplasmic space"/>
    <property type="evidence" value="ECO:0007669"/>
    <property type="project" value="TreeGrafter"/>
</dbReference>
<dbReference type="AlphaFoldDB" id="A0A855Y7S1"/>
<evidence type="ECO:0000259" key="9">
    <source>
        <dbReference type="PROSITE" id="PS01124"/>
    </source>
</evidence>
<comment type="caution">
    <text evidence="11">The sequence shown here is derived from an EMBL/GenBank/DDBJ whole genome shotgun (WGS) entry which is preliminary data.</text>
</comment>
<dbReference type="PANTHER" id="PTHR30532:SF26">
    <property type="entry name" value="IRON(3+)-HYDROXAMATE-BINDING PROTEIN FHUD"/>
    <property type="match status" value="1"/>
</dbReference>
<proteinExistence type="inferred from homology"/>
<dbReference type="Gene3D" id="1.10.10.60">
    <property type="entry name" value="Homeodomain-like"/>
    <property type="match status" value="2"/>
</dbReference>
<keyword evidence="4" id="KW-0732">Signal</keyword>
<evidence type="ECO:0000313" key="11">
    <source>
        <dbReference type="EMBL" id="PWW37974.1"/>
    </source>
</evidence>
<dbReference type="Gene3D" id="3.40.50.1980">
    <property type="entry name" value="Nitrogenase molybdenum iron protein domain"/>
    <property type="match status" value="2"/>
</dbReference>
<evidence type="ECO:0000256" key="8">
    <source>
        <dbReference type="SAM" id="Coils"/>
    </source>
</evidence>
<feature type="coiled-coil region" evidence="8">
    <location>
        <begin position="392"/>
        <end position="419"/>
    </location>
</feature>
<evidence type="ECO:0000313" key="12">
    <source>
        <dbReference type="Proteomes" id="UP000247078"/>
    </source>
</evidence>
<keyword evidence="6" id="KW-0238">DNA-binding</keyword>
<keyword evidence="5" id="KW-0805">Transcription regulation</keyword>
<evidence type="ECO:0000256" key="2">
    <source>
        <dbReference type="ARBA" id="ARBA00008814"/>
    </source>
</evidence>
<evidence type="ECO:0000259" key="10">
    <source>
        <dbReference type="PROSITE" id="PS50983"/>
    </source>
</evidence>